<comment type="caution">
    <text evidence="1">The sequence shown here is derived from an EMBL/GenBank/DDBJ whole genome shotgun (WGS) entry which is preliminary data.</text>
</comment>
<reference evidence="1" key="1">
    <citation type="journal article" date="2015" name="Nature">
        <title>Complex archaea that bridge the gap between prokaryotes and eukaryotes.</title>
        <authorList>
            <person name="Spang A."/>
            <person name="Saw J.H."/>
            <person name="Jorgensen S.L."/>
            <person name="Zaremba-Niedzwiedzka K."/>
            <person name="Martijn J."/>
            <person name="Lind A.E."/>
            <person name="van Eijk R."/>
            <person name="Schleper C."/>
            <person name="Guy L."/>
            <person name="Ettema T.J."/>
        </authorList>
    </citation>
    <scope>NUCLEOTIDE SEQUENCE</scope>
</reference>
<dbReference type="EMBL" id="LAZR01006657">
    <property type="protein sequence ID" value="KKM90555.1"/>
    <property type="molecule type" value="Genomic_DNA"/>
</dbReference>
<accession>A0A0F9NP06</accession>
<gene>
    <name evidence="1" type="ORF">LCGC14_1237500</name>
</gene>
<name>A0A0F9NP06_9ZZZZ</name>
<sequence length="85" mass="9781">MTEPVEKVIADDLRIMRSRVIDLNGPNKIDWLQMEKDIRIALRAWKAGLVDDLNCIYLVSNTLGHHTARGYEISYLEADKPEGWV</sequence>
<organism evidence="1">
    <name type="scientific">marine sediment metagenome</name>
    <dbReference type="NCBI Taxonomy" id="412755"/>
    <lineage>
        <taxon>unclassified sequences</taxon>
        <taxon>metagenomes</taxon>
        <taxon>ecological metagenomes</taxon>
    </lineage>
</organism>
<dbReference type="AlphaFoldDB" id="A0A0F9NP06"/>
<evidence type="ECO:0000313" key="1">
    <source>
        <dbReference type="EMBL" id="KKM90555.1"/>
    </source>
</evidence>
<protein>
    <submittedName>
        <fullName evidence="1">Uncharacterized protein</fullName>
    </submittedName>
</protein>
<proteinExistence type="predicted"/>